<dbReference type="InterPro" id="IPR001736">
    <property type="entry name" value="PLipase_D/transphosphatidylase"/>
</dbReference>
<dbReference type="InterPro" id="IPR015679">
    <property type="entry name" value="PLipase_D_fam"/>
</dbReference>
<keyword evidence="2" id="KW-0677">Repeat</keyword>
<dbReference type="Gene3D" id="3.30.870.10">
    <property type="entry name" value="Endonuclease Chain A"/>
    <property type="match status" value="2"/>
</dbReference>
<protein>
    <submittedName>
        <fullName evidence="6">Phospholipase D-like domain-containing protein</fullName>
    </submittedName>
</protein>
<comment type="catalytic activity">
    <reaction evidence="1">
        <text>a 1,2-diacyl-sn-glycero-3-phosphocholine + H2O = a 1,2-diacyl-sn-glycero-3-phosphate + choline + H(+)</text>
        <dbReference type="Rhea" id="RHEA:14445"/>
        <dbReference type="ChEBI" id="CHEBI:15354"/>
        <dbReference type="ChEBI" id="CHEBI:15377"/>
        <dbReference type="ChEBI" id="CHEBI:15378"/>
        <dbReference type="ChEBI" id="CHEBI:57643"/>
        <dbReference type="ChEBI" id="CHEBI:58608"/>
        <dbReference type="EC" id="3.1.4.4"/>
    </reaction>
</comment>
<sequence>MGMEENEGLYTQKLCYNQTVGPYQCLSLPWWVRTSKHKSYVARHHCRIEPLICGEDVFGKIQKDLLAAQRSVDIITWGFDPGMVLVRGGSAEDGMRYGDLLKQIATRKENPVTVRLLLWHDNAASYAIQKNNLGLYGTRIPTIGAYAGYYGETHDRYNREWFDEIIGNKVPNIKLHTREVALKFRSPALADEKYKISAIDGRAGSIYPTHHQKMILIDYETPERAVGYVMGHNSTTDFWDTAAHRFEDRRRETLYKKNPAEAIGKLTAAVDEAQDWYERQMRSMSGLPDLASQRKTERLMEFIRKYGFTAKPYQDVSLRVRGSILYDMNHNFCFGWAESEPGTPALNNAIWMTPPGMAGVEEPVAVKGAGQALAALPALAQSRRHFKAADFALKDCHHSAQLLRTYPAYQEKSIKECYANLTRLTHHYIFIQNQYVQYKEWATYLTACVEKLRSAGYTKPVYVFILTSTPETDGMDLATYDVALQLGSSHTMKVEHEETLKRARRGKAKMPITAEKLAEQGIRALMASMWSSAEQPRSPKDYEETYIHAKVAIVDDAAFTVGSANLNVRSMALDSELNLLSQAMDVAFDLRKKLFNQCTGDEGPAQFGDMGETFKDWLTLMENNTKAMANGWPLKSQIATFHVDRQPGPPVI</sequence>
<dbReference type="RefSeq" id="WP_379768233.1">
    <property type="nucleotide sequence ID" value="NZ_JBHSMZ010000004.1"/>
</dbReference>
<keyword evidence="4" id="KW-0443">Lipid metabolism</keyword>
<dbReference type="SMART" id="SM00155">
    <property type="entry name" value="PLDc"/>
    <property type="match status" value="2"/>
</dbReference>
<dbReference type="PANTHER" id="PTHR18896">
    <property type="entry name" value="PHOSPHOLIPASE D"/>
    <property type="match status" value="1"/>
</dbReference>
<proteinExistence type="predicted"/>
<name>A0ABW0RWS0_9BURK</name>
<comment type="caution">
    <text evidence="6">The sequence shown here is derived from an EMBL/GenBank/DDBJ whole genome shotgun (WGS) entry which is preliminary data.</text>
</comment>
<dbReference type="Proteomes" id="UP001596086">
    <property type="component" value="Unassembled WGS sequence"/>
</dbReference>
<reference evidence="7" key="1">
    <citation type="journal article" date="2019" name="Int. J. Syst. Evol. Microbiol.">
        <title>The Global Catalogue of Microorganisms (GCM) 10K type strain sequencing project: providing services to taxonomists for standard genome sequencing and annotation.</title>
        <authorList>
            <consortium name="The Broad Institute Genomics Platform"/>
            <consortium name="The Broad Institute Genome Sequencing Center for Infectious Disease"/>
            <person name="Wu L."/>
            <person name="Ma J."/>
        </authorList>
    </citation>
    <scope>NUCLEOTIDE SEQUENCE [LARGE SCALE GENOMIC DNA]</scope>
    <source>
        <strain evidence="7">CGMCC 4.5798</strain>
    </source>
</reference>
<evidence type="ECO:0000313" key="6">
    <source>
        <dbReference type="EMBL" id="MFC5547965.1"/>
    </source>
</evidence>
<dbReference type="PROSITE" id="PS50035">
    <property type="entry name" value="PLD"/>
    <property type="match status" value="1"/>
</dbReference>
<evidence type="ECO:0000256" key="1">
    <source>
        <dbReference type="ARBA" id="ARBA00000798"/>
    </source>
</evidence>
<dbReference type="SUPFAM" id="SSF56024">
    <property type="entry name" value="Phospholipase D/nuclease"/>
    <property type="match status" value="2"/>
</dbReference>
<evidence type="ECO:0000259" key="5">
    <source>
        <dbReference type="PROSITE" id="PS50035"/>
    </source>
</evidence>
<feature type="domain" description="PLD phosphodiesterase" evidence="5">
    <location>
        <begin position="543"/>
        <end position="570"/>
    </location>
</feature>
<dbReference type="EMBL" id="JBHSMZ010000004">
    <property type="protein sequence ID" value="MFC5547965.1"/>
    <property type="molecule type" value="Genomic_DNA"/>
</dbReference>
<gene>
    <name evidence="6" type="ORF">ACFPO9_05505</name>
</gene>
<keyword evidence="3" id="KW-0378">Hydrolase</keyword>
<evidence type="ECO:0000256" key="3">
    <source>
        <dbReference type="ARBA" id="ARBA00022801"/>
    </source>
</evidence>
<keyword evidence="7" id="KW-1185">Reference proteome</keyword>
<dbReference type="InterPro" id="IPR025202">
    <property type="entry name" value="PLD-like_dom"/>
</dbReference>
<organism evidence="6 7">
    <name type="scientific">Massilia aerilata</name>
    <dbReference type="NCBI Taxonomy" id="453817"/>
    <lineage>
        <taxon>Bacteria</taxon>
        <taxon>Pseudomonadati</taxon>
        <taxon>Pseudomonadota</taxon>
        <taxon>Betaproteobacteria</taxon>
        <taxon>Burkholderiales</taxon>
        <taxon>Oxalobacteraceae</taxon>
        <taxon>Telluria group</taxon>
        <taxon>Massilia</taxon>
    </lineage>
</organism>
<dbReference type="PANTHER" id="PTHR18896:SF76">
    <property type="entry name" value="PHOSPHOLIPASE"/>
    <property type="match status" value="1"/>
</dbReference>
<accession>A0ABW0RWS0</accession>
<evidence type="ECO:0000256" key="2">
    <source>
        <dbReference type="ARBA" id="ARBA00022737"/>
    </source>
</evidence>
<dbReference type="Pfam" id="PF13091">
    <property type="entry name" value="PLDc_2"/>
    <property type="match status" value="1"/>
</dbReference>
<evidence type="ECO:0000256" key="4">
    <source>
        <dbReference type="ARBA" id="ARBA00023098"/>
    </source>
</evidence>
<evidence type="ECO:0000313" key="7">
    <source>
        <dbReference type="Proteomes" id="UP001596086"/>
    </source>
</evidence>